<gene>
    <name evidence="3" type="ORF">A2153_04050</name>
</gene>
<sequence>MKTLPITKAREELTTIVDNAQKKLDEYVITVNGIPAAVIISASEYESWKETNEILADRKLVKDIKKAEKELEEGKGLDWEDVKKSLKLNVQD</sequence>
<comment type="similarity">
    <text evidence="1 2">Belongs to the phD/YefM antitoxin family.</text>
</comment>
<evidence type="ECO:0000256" key="2">
    <source>
        <dbReference type="RuleBase" id="RU362080"/>
    </source>
</evidence>
<comment type="caution">
    <text evidence="3">The sequence shown here is derived from an EMBL/GenBank/DDBJ whole genome shotgun (WGS) entry which is preliminary data.</text>
</comment>
<dbReference type="Gene3D" id="1.10.1220.170">
    <property type="match status" value="1"/>
</dbReference>
<dbReference type="InterPro" id="IPR036165">
    <property type="entry name" value="YefM-like_sf"/>
</dbReference>
<proteinExistence type="inferred from homology"/>
<dbReference type="AlphaFoldDB" id="A0A1F5YIT1"/>
<protein>
    <recommendedName>
        <fullName evidence="2">Antitoxin</fullName>
    </recommendedName>
</protein>
<evidence type="ECO:0000256" key="1">
    <source>
        <dbReference type="ARBA" id="ARBA00009981"/>
    </source>
</evidence>
<dbReference type="PANTHER" id="PTHR33713:SF10">
    <property type="entry name" value="ANTITOXIN YAFN"/>
    <property type="match status" value="1"/>
</dbReference>
<accession>A0A1F5YIT1</accession>
<name>A0A1F5YIT1_9BACT</name>
<dbReference type="InterPro" id="IPR006442">
    <property type="entry name" value="Antitoxin_Phd/YefM"/>
</dbReference>
<dbReference type="Pfam" id="PF02604">
    <property type="entry name" value="PhdYeFM_antitox"/>
    <property type="match status" value="1"/>
</dbReference>
<reference evidence="3 4" key="1">
    <citation type="journal article" date="2016" name="Nat. Commun.">
        <title>Thousands of microbial genomes shed light on interconnected biogeochemical processes in an aquifer system.</title>
        <authorList>
            <person name="Anantharaman K."/>
            <person name="Brown C.T."/>
            <person name="Hug L.A."/>
            <person name="Sharon I."/>
            <person name="Castelle C.J."/>
            <person name="Probst A.J."/>
            <person name="Thomas B.C."/>
            <person name="Singh A."/>
            <person name="Wilkins M.J."/>
            <person name="Karaoz U."/>
            <person name="Brodie E.L."/>
            <person name="Williams K.H."/>
            <person name="Hubbard S.S."/>
            <person name="Banfield J.F."/>
        </authorList>
    </citation>
    <scope>NUCLEOTIDE SEQUENCE [LARGE SCALE GENOMIC DNA]</scope>
</reference>
<dbReference type="Proteomes" id="UP000177396">
    <property type="component" value="Unassembled WGS sequence"/>
</dbReference>
<evidence type="ECO:0000313" key="4">
    <source>
        <dbReference type="Proteomes" id="UP000177396"/>
    </source>
</evidence>
<comment type="function">
    <text evidence="2">Antitoxin component of a type II toxin-antitoxin (TA) system.</text>
</comment>
<organism evidence="3 4">
    <name type="scientific">Candidatus Gottesmanbacteria bacterium RBG_16_38_7b</name>
    <dbReference type="NCBI Taxonomy" id="1798372"/>
    <lineage>
        <taxon>Bacteria</taxon>
        <taxon>Candidatus Gottesmaniibacteriota</taxon>
    </lineage>
</organism>
<dbReference type="InterPro" id="IPR051405">
    <property type="entry name" value="phD/YefM_antitoxin"/>
</dbReference>
<dbReference type="PANTHER" id="PTHR33713">
    <property type="entry name" value="ANTITOXIN YAFN-RELATED"/>
    <property type="match status" value="1"/>
</dbReference>
<dbReference type="EMBL" id="MFJB01000036">
    <property type="protein sequence ID" value="OGG00065.1"/>
    <property type="molecule type" value="Genomic_DNA"/>
</dbReference>
<evidence type="ECO:0000313" key="3">
    <source>
        <dbReference type="EMBL" id="OGG00065.1"/>
    </source>
</evidence>
<dbReference type="NCBIfam" id="TIGR01552">
    <property type="entry name" value="phd_fam"/>
    <property type="match status" value="1"/>
</dbReference>
<dbReference type="SUPFAM" id="SSF143120">
    <property type="entry name" value="YefM-like"/>
    <property type="match status" value="1"/>
</dbReference>
<dbReference type="Gene3D" id="3.40.1620.10">
    <property type="entry name" value="YefM-like domain"/>
    <property type="match status" value="1"/>
</dbReference>